<feature type="compositionally biased region" description="Acidic residues" evidence="1">
    <location>
        <begin position="116"/>
        <end position="130"/>
    </location>
</feature>
<organism evidence="2 3">
    <name type="scientific">Tropilaelaps mercedesae</name>
    <dbReference type="NCBI Taxonomy" id="418985"/>
    <lineage>
        <taxon>Eukaryota</taxon>
        <taxon>Metazoa</taxon>
        <taxon>Ecdysozoa</taxon>
        <taxon>Arthropoda</taxon>
        <taxon>Chelicerata</taxon>
        <taxon>Arachnida</taxon>
        <taxon>Acari</taxon>
        <taxon>Parasitiformes</taxon>
        <taxon>Mesostigmata</taxon>
        <taxon>Gamasina</taxon>
        <taxon>Dermanyssoidea</taxon>
        <taxon>Laelapidae</taxon>
        <taxon>Tropilaelaps</taxon>
    </lineage>
</organism>
<feature type="compositionally biased region" description="Acidic residues" evidence="1">
    <location>
        <begin position="86"/>
        <end position="107"/>
    </location>
</feature>
<dbReference type="InParanoid" id="A0A1V9WZ63"/>
<dbReference type="GO" id="GO:1990269">
    <property type="term" value="F:RNA polymerase II C-terminal domain phosphoserine binding"/>
    <property type="evidence" value="ECO:0007669"/>
    <property type="project" value="TreeGrafter"/>
</dbReference>
<dbReference type="EMBL" id="MNPL01032406">
    <property type="protein sequence ID" value="OQR66461.1"/>
    <property type="molecule type" value="Genomic_DNA"/>
</dbReference>
<keyword evidence="3" id="KW-1185">Reference proteome</keyword>
<comment type="caution">
    <text evidence="2">The sequence shown here is derived from an EMBL/GenBank/DDBJ whole genome shotgun (WGS) entry which is preliminary data.</text>
</comment>
<feature type="compositionally biased region" description="Basic and acidic residues" evidence="1">
    <location>
        <begin position="443"/>
        <end position="475"/>
    </location>
</feature>
<dbReference type="GO" id="GO:0032968">
    <property type="term" value="P:positive regulation of transcription elongation by RNA polymerase II"/>
    <property type="evidence" value="ECO:0007669"/>
    <property type="project" value="TreeGrafter"/>
</dbReference>
<feature type="compositionally biased region" description="Low complexity" evidence="1">
    <location>
        <begin position="426"/>
        <end position="437"/>
    </location>
</feature>
<feature type="region of interest" description="Disordered" evidence="1">
    <location>
        <begin position="44"/>
        <end position="140"/>
    </location>
</feature>
<accession>A0A1V9WZ63</accession>
<feature type="region of interest" description="Disordered" evidence="1">
    <location>
        <begin position="366"/>
        <end position="475"/>
    </location>
</feature>
<dbReference type="AlphaFoldDB" id="A0A1V9WZ63"/>
<feature type="compositionally biased region" description="Basic and acidic residues" evidence="1">
    <location>
        <begin position="54"/>
        <end position="63"/>
    </location>
</feature>
<sequence>MLRIDPERLALDPGLNPAHAVELVEKAGVDQVLVIDHVAVRESDQAVQPVKGALKREDSEAEIKRKKSKKASDIEEKAGGDKLEIEDIFGEELGDISDDDEAQDEPEQEVRRMGDLDEEQQEEQDAEEEAPAPQPETRIDVEVPRIKTDLGHELHFVKLPNFLSVETRPYDPETYEDEVDEDEVLDEEGRARLKLKVENTVRWRTVYDPETGDPIKQSNARLVRWSDGSLSLHLGAEIFDVHKHTLVSGDHNHLFIRQGTGLQGQAVFRTKLSFRPHSTDSFTHRKMTLSLAGRSQKTNKVRVLPTVGLDPEKNRGEMMRKEEEKLRAFVRRDNKQRRIKDRARGMNADYLEDDEDGISLNAIKNNAKKKQAASNIYSDSDSEDSDDSGIRRRKASDNKTKAKKIQESDEEEEDYFDKKARQEGGNTNASNNANRSSDVGPSSDKDGSDRDSGSDEEKKSGASEKSRSRSGSDSD</sequence>
<name>A0A1V9WZ63_9ACAR</name>
<dbReference type="GO" id="GO:0006368">
    <property type="term" value="P:transcription elongation by RNA polymerase II"/>
    <property type="evidence" value="ECO:0007669"/>
    <property type="project" value="InterPro"/>
</dbReference>
<feature type="compositionally biased region" description="Basic and acidic residues" evidence="1">
    <location>
        <begin position="395"/>
        <end position="407"/>
    </location>
</feature>
<reference evidence="2 3" key="1">
    <citation type="journal article" date="2017" name="Gigascience">
        <title>Draft genome of the honey bee ectoparasitic mite, Tropilaelaps mercedesae, is shaped by the parasitic life history.</title>
        <authorList>
            <person name="Dong X."/>
            <person name="Armstrong S.D."/>
            <person name="Xia D."/>
            <person name="Makepeace B.L."/>
            <person name="Darby A.C."/>
            <person name="Kadowaki T."/>
        </authorList>
    </citation>
    <scope>NUCLEOTIDE SEQUENCE [LARGE SCALE GENOMIC DNA]</scope>
    <source>
        <strain evidence="2">Wuxi-XJTLU</strain>
    </source>
</reference>
<dbReference type="PANTHER" id="PTHR23146">
    <property type="entry name" value="LEO1 PROTEIN"/>
    <property type="match status" value="1"/>
</dbReference>
<gene>
    <name evidence="2" type="ORF">BIW11_14138</name>
</gene>
<dbReference type="Pfam" id="PF04004">
    <property type="entry name" value="Leo1"/>
    <property type="match status" value="1"/>
</dbReference>
<dbReference type="GO" id="GO:0016593">
    <property type="term" value="C:Cdc73/Paf1 complex"/>
    <property type="evidence" value="ECO:0007669"/>
    <property type="project" value="InterPro"/>
</dbReference>
<dbReference type="OrthoDB" id="20844at2759"/>
<dbReference type="STRING" id="418985.A0A1V9WZ63"/>
<evidence type="ECO:0000313" key="2">
    <source>
        <dbReference type="EMBL" id="OQR66461.1"/>
    </source>
</evidence>
<protein>
    <submittedName>
        <fullName evidence="2">RNA polymerase-associated protein LEO1-like</fullName>
    </submittedName>
</protein>
<dbReference type="InterPro" id="IPR007149">
    <property type="entry name" value="Leo1"/>
</dbReference>
<proteinExistence type="predicted"/>
<feature type="compositionally biased region" description="Basic and acidic residues" evidence="1">
    <location>
        <begin position="70"/>
        <end position="85"/>
    </location>
</feature>
<evidence type="ECO:0000256" key="1">
    <source>
        <dbReference type="SAM" id="MobiDB-lite"/>
    </source>
</evidence>
<dbReference type="Proteomes" id="UP000192247">
    <property type="component" value="Unassembled WGS sequence"/>
</dbReference>
<evidence type="ECO:0000313" key="3">
    <source>
        <dbReference type="Proteomes" id="UP000192247"/>
    </source>
</evidence>
<dbReference type="PANTHER" id="PTHR23146:SF0">
    <property type="entry name" value="RNA POLYMERASE-ASSOCIATED PROTEIN LEO1"/>
    <property type="match status" value="1"/>
</dbReference>